<dbReference type="GO" id="GO:0032153">
    <property type="term" value="C:cell division site"/>
    <property type="evidence" value="ECO:0007669"/>
    <property type="project" value="TreeGrafter"/>
</dbReference>
<keyword evidence="10 12" id="KW-0472">Membrane</keyword>
<evidence type="ECO:0000256" key="1">
    <source>
        <dbReference type="ARBA" id="ARBA00004429"/>
    </source>
</evidence>
<evidence type="ECO:0000259" key="15">
    <source>
        <dbReference type="Pfam" id="PF18075"/>
    </source>
</evidence>
<comment type="similarity">
    <text evidence="2 12">Belongs to the ABC-4 integral membrane protein family. FtsX subfamily.</text>
</comment>
<feature type="domain" description="FtsX extracellular" evidence="15">
    <location>
        <begin position="50"/>
        <end position="142"/>
    </location>
</feature>
<evidence type="ECO:0000256" key="5">
    <source>
        <dbReference type="ARBA" id="ARBA00022475"/>
    </source>
</evidence>
<evidence type="ECO:0000256" key="4">
    <source>
        <dbReference type="ARBA" id="ARBA00021907"/>
    </source>
</evidence>
<evidence type="ECO:0000256" key="3">
    <source>
        <dbReference type="ARBA" id="ARBA00011160"/>
    </source>
</evidence>
<keyword evidence="5 12" id="KW-1003">Cell membrane</keyword>
<dbReference type="InterPro" id="IPR003838">
    <property type="entry name" value="ABC3_permease_C"/>
</dbReference>
<name>A0A831RKD2_9GAMM</name>
<dbReference type="EMBL" id="DRKP01000084">
    <property type="protein sequence ID" value="HEB96265.1"/>
    <property type="molecule type" value="Genomic_DNA"/>
</dbReference>
<dbReference type="NCBIfam" id="TIGR00439">
    <property type="entry name" value="FtsX_Gneg"/>
    <property type="match status" value="1"/>
</dbReference>
<evidence type="ECO:0000259" key="14">
    <source>
        <dbReference type="Pfam" id="PF02687"/>
    </source>
</evidence>
<keyword evidence="8 13" id="KW-0812">Transmembrane</keyword>
<evidence type="ECO:0000256" key="2">
    <source>
        <dbReference type="ARBA" id="ARBA00007379"/>
    </source>
</evidence>
<feature type="transmembrane region" description="Helical" evidence="13">
    <location>
        <begin position="12"/>
        <end position="35"/>
    </location>
</feature>
<keyword evidence="9 13" id="KW-1133">Transmembrane helix</keyword>
<dbReference type="PIRSF" id="PIRSF003097">
    <property type="entry name" value="FtsX"/>
    <property type="match status" value="1"/>
</dbReference>
<evidence type="ECO:0000256" key="7">
    <source>
        <dbReference type="ARBA" id="ARBA00022618"/>
    </source>
</evidence>
<protein>
    <recommendedName>
        <fullName evidence="4 12">Cell division protein FtsX</fullName>
    </recommendedName>
</protein>
<dbReference type="Pfam" id="PF18075">
    <property type="entry name" value="FtsX_ECD"/>
    <property type="match status" value="1"/>
</dbReference>
<dbReference type="InterPro" id="IPR040690">
    <property type="entry name" value="FtsX_ECD"/>
</dbReference>
<dbReference type="PANTHER" id="PTHR47755:SF1">
    <property type="entry name" value="CELL DIVISION PROTEIN FTSX"/>
    <property type="match status" value="1"/>
</dbReference>
<dbReference type="GO" id="GO:0005886">
    <property type="term" value="C:plasma membrane"/>
    <property type="evidence" value="ECO:0007669"/>
    <property type="project" value="UniProtKB-SubCell"/>
</dbReference>
<comment type="caution">
    <text evidence="16">The sequence shown here is derived from an EMBL/GenBank/DDBJ whole genome shotgun (WGS) entry which is preliminary data.</text>
</comment>
<proteinExistence type="inferred from homology"/>
<dbReference type="InterPro" id="IPR047590">
    <property type="entry name" value="FtsX_proteobact-type"/>
</dbReference>
<organism evidence="16">
    <name type="scientific">Sedimenticola thiotaurini</name>
    <dbReference type="NCBI Taxonomy" id="1543721"/>
    <lineage>
        <taxon>Bacteria</taxon>
        <taxon>Pseudomonadati</taxon>
        <taxon>Pseudomonadota</taxon>
        <taxon>Gammaproteobacteria</taxon>
        <taxon>Chromatiales</taxon>
        <taxon>Sedimenticolaceae</taxon>
        <taxon>Sedimenticola</taxon>
    </lineage>
</organism>
<comment type="subunit">
    <text evidence="3">Forms a membrane-associated complex with FtsE.</text>
</comment>
<evidence type="ECO:0000256" key="8">
    <source>
        <dbReference type="ARBA" id="ARBA00022692"/>
    </source>
</evidence>
<evidence type="ECO:0000256" key="11">
    <source>
        <dbReference type="ARBA" id="ARBA00023306"/>
    </source>
</evidence>
<evidence type="ECO:0000256" key="12">
    <source>
        <dbReference type="PIRNR" id="PIRNR003097"/>
    </source>
</evidence>
<accession>A0A831RKD2</accession>
<sequence length="292" mass="31477">MASLGRLARSPLSSLMTILVLGIALSLPAGLHLLLKNVQQLAGHWDGAATISLYLAPETGRGEAGRLAERIRRLVGVEQVTLIDREQALEEFRRLGGFAGALEALEGNPLPHVLVVRPDPAHSDPDSADALLQRLQGMKPVELGQLDLQWVRRFQAITEIARRGLLVLAALLGMAVLLVVVNTIRLEIQNRRAEIEITKLIGGTDAFIRRPFLYLGLWYGLFGGLSAWLLVSLSLWLLSGPVARLAGLYDSRFVLAGMDPATVAGLLGGAILLGLGGAWLAVARHLRDIEPA</sequence>
<evidence type="ECO:0000256" key="6">
    <source>
        <dbReference type="ARBA" id="ARBA00022519"/>
    </source>
</evidence>
<evidence type="ECO:0000256" key="13">
    <source>
        <dbReference type="SAM" id="Phobius"/>
    </source>
</evidence>
<comment type="function">
    <text evidence="12">Part of the ABC transporter FtsEX involved in cellular division.</text>
</comment>
<dbReference type="AlphaFoldDB" id="A0A831RKD2"/>
<gene>
    <name evidence="16" type="ORF">ENI96_07525</name>
</gene>
<dbReference type="PANTHER" id="PTHR47755">
    <property type="entry name" value="CELL DIVISION PROTEIN FTSX"/>
    <property type="match status" value="1"/>
</dbReference>
<comment type="subcellular location">
    <subcellularLocation>
        <location evidence="1">Cell inner membrane</location>
        <topology evidence="1">Multi-pass membrane protein</topology>
    </subcellularLocation>
</comment>
<feature type="transmembrane region" description="Helical" evidence="13">
    <location>
        <begin position="217"/>
        <end position="238"/>
    </location>
</feature>
<evidence type="ECO:0000256" key="9">
    <source>
        <dbReference type="ARBA" id="ARBA00022989"/>
    </source>
</evidence>
<keyword evidence="11 12" id="KW-0131">Cell cycle</keyword>
<dbReference type="InterPro" id="IPR004513">
    <property type="entry name" value="FtsX"/>
</dbReference>
<dbReference type="Pfam" id="PF02687">
    <property type="entry name" value="FtsX"/>
    <property type="match status" value="1"/>
</dbReference>
<dbReference type="Gene3D" id="3.30.70.3040">
    <property type="match status" value="1"/>
</dbReference>
<keyword evidence="6 12" id="KW-0997">Cell inner membrane</keyword>
<reference evidence="16" key="1">
    <citation type="journal article" date="2020" name="mSystems">
        <title>Genome- and Community-Level Interaction Insights into Carbon Utilization and Element Cycling Functions of Hydrothermarchaeota in Hydrothermal Sediment.</title>
        <authorList>
            <person name="Zhou Z."/>
            <person name="Liu Y."/>
            <person name="Xu W."/>
            <person name="Pan J."/>
            <person name="Luo Z.H."/>
            <person name="Li M."/>
        </authorList>
    </citation>
    <scope>NUCLEOTIDE SEQUENCE [LARGE SCALE GENOMIC DNA]</scope>
    <source>
        <strain evidence="16">HyVt-443</strain>
    </source>
</reference>
<keyword evidence="7 12" id="KW-0132">Cell division</keyword>
<dbReference type="GO" id="GO:0051301">
    <property type="term" value="P:cell division"/>
    <property type="evidence" value="ECO:0007669"/>
    <property type="project" value="UniProtKB-KW"/>
</dbReference>
<feature type="domain" description="ABC3 transporter permease C-terminal" evidence="14">
    <location>
        <begin position="167"/>
        <end position="284"/>
    </location>
</feature>
<feature type="transmembrane region" description="Helical" evidence="13">
    <location>
        <begin position="261"/>
        <end position="282"/>
    </location>
</feature>
<evidence type="ECO:0000313" key="16">
    <source>
        <dbReference type="EMBL" id="HEB96265.1"/>
    </source>
</evidence>
<feature type="transmembrane region" description="Helical" evidence="13">
    <location>
        <begin position="164"/>
        <end position="184"/>
    </location>
</feature>
<dbReference type="Proteomes" id="UP000886251">
    <property type="component" value="Unassembled WGS sequence"/>
</dbReference>
<evidence type="ECO:0000256" key="10">
    <source>
        <dbReference type="ARBA" id="ARBA00023136"/>
    </source>
</evidence>